<feature type="transmembrane region" description="Helical" evidence="6">
    <location>
        <begin position="72"/>
        <end position="96"/>
    </location>
</feature>
<dbReference type="OMA" id="TINCLMI"/>
<keyword evidence="4 6" id="KW-1133">Transmembrane helix</keyword>
<dbReference type="InterPro" id="IPR036514">
    <property type="entry name" value="SGNH_hydro_sf"/>
</dbReference>
<evidence type="ECO:0000256" key="5">
    <source>
        <dbReference type="ARBA" id="ARBA00023136"/>
    </source>
</evidence>
<dbReference type="Gene3D" id="2.60.120.260">
    <property type="entry name" value="Galactose-binding domain-like"/>
    <property type="match status" value="1"/>
</dbReference>
<comment type="subcellular location">
    <subcellularLocation>
        <location evidence="1">Membrane</location>
        <topology evidence="1">Multi-pass membrane protein</topology>
    </subcellularLocation>
</comment>
<dbReference type="SUPFAM" id="SSF52266">
    <property type="entry name" value="SGNH hydrolase"/>
    <property type="match status" value="1"/>
</dbReference>
<gene>
    <name evidence="9" type="ORF">FPOA_09002</name>
</gene>
<dbReference type="GO" id="GO:0022857">
    <property type="term" value="F:transmembrane transporter activity"/>
    <property type="evidence" value="ECO:0007669"/>
    <property type="project" value="InterPro"/>
</dbReference>
<keyword evidence="10" id="KW-1185">Reference proteome</keyword>
<dbReference type="InterPro" id="IPR040794">
    <property type="entry name" value="CE2_N"/>
</dbReference>
<dbReference type="InterPro" id="IPR037461">
    <property type="entry name" value="CtCE2-like_dom"/>
</dbReference>
<evidence type="ECO:0000256" key="6">
    <source>
        <dbReference type="SAM" id="Phobius"/>
    </source>
</evidence>
<dbReference type="GO" id="GO:0052689">
    <property type="term" value="F:carboxylic ester hydrolase activity"/>
    <property type="evidence" value="ECO:0007669"/>
    <property type="project" value="InterPro"/>
</dbReference>
<feature type="transmembrane region" description="Helical" evidence="6">
    <location>
        <begin position="227"/>
        <end position="247"/>
    </location>
</feature>
<dbReference type="Gene3D" id="3.40.50.1110">
    <property type="entry name" value="SGNH hydrolase"/>
    <property type="match status" value="1"/>
</dbReference>
<dbReference type="Pfam" id="PF13520">
    <property type="entry name" value="AA_permease_2"/>
    <property type="match status" value="1"/>
</dbReference>
<feature type="transmembrane region" description="Helical" evidence="6">
    <location>
        <begin position="158"/>
        <end position="177"/>
    </location>
</feature>
<feature type="transmembrane region" description="Helical" evidence="6">
    <location>
        <begin position="33"/>
        <end position="52"/>
    </location>
</feature>
<evidence type="ECO:0000313" key="9">
    <source>
        <dbReference type="EMBL" id="OBS22670.1"/>
    </source>
</evidence>
<dbReference type="EMBL" id="LYXU01000003">
    <property type="protein sequence ID" value="OBS22670.1"/>
    <property type="molecule type" value="Genomic_DNA"/>
</dbReference>
<proteinExistence type="predicted"/>
<dbReference type="CDD" id="cd01831">
    <property type="entry name" value="Endoglucanase_E_like"/>
    <property type="match status" value="1"/>
</dbReference>
<evidence type="ECO:0008006" key="11">
    <source>
        <dbReference type="Google" id="ProtNLM"/>
    </source>
</evidence>
<keyword evidence="5 6" id="KW-0472">Membrane</keyword>
<evidence type="ECO:0000256" key="3">
    <source>
        <dbReference type="ARBA" id="ARBA00022692"/>
    </source>
</evidence>
<sequence length="843" mass="91624">MDTMSQIPSDSSGNSDALELEAAGYQQAMPRRFSLWSLGALSFTLTCTWLGTGSSIGISLTEASSAGTLWSLPIAGVMTTIVSLGMAELASAYPVAGAQYYWSFMVARDDYKPFASYLNGWMSVIGWWLASSSVSNFVSSMILDIIGAWHPDWDQKRWHQYLIYVALIWIATSANIFMSRWIPLFNKIVFVLSVLTLSATTITLFVVTKNHASSDFIFTDTTNRTGWSSDGFAFMLAVGNAVYAFLGSDCAAHLCEEIPNPARNVPKVMIYPLLMGLFTAFPFAASLMYAISDIEAVLNTTTGLPLFEIYFQGTGSRSGATVLMTLFAFCFFANLVANATTSSRTLWAVSRDGALPYSHFWERIHPIFEVPVNALLLSATFITLYGLIFLGSSTAFSAMVSAAIIFLQTSCIIPQAVLLYRGRDRVLPLRYFNLGKFGALINGISVLWVVFLDILYCFPTTMPVTAENMSYVSVVFVGLVGFVIVLWFTTKKDTFTGPRIDIDMLNARRVAAVGPLEGTRPAEYHPLTNSEAINTGVAFTFKGTEAIININSVTGTSSADLIIDGKDPIVIANVNGTSISVPKLPKGTHSVELRKRSETSFGTFSITGVSTDGKLLDTTPPKRKIEVIGDSISVGYGLDGVLPCVDTAALQNNGKTYGAVAARALNADYSVVAWSGKGLIRNYASSPPDTSPPMPTIYTRYGANDKDNSFTFPKSWVPDAVVINLGTNDFSYLNVRDPVNPADLTKALVKLVKKVQSHYPKAQFFFVSSPLLNDNYPTEADAQKSTHVRVLKDAMQKLSGVKTHFVDWPTQGAESGCDYHPNAATQAQGGQLLAASIKAALKW</sequence>
<dbReference type="AlphaFoldDB" id="A0A1B8AQB9"/>
<organism evidence="9 10">
    <name type="scientific">Fusarium poae</name>
    <dbReference type="NCBI Taxonomy" id="36050"/>
    <lineage>
        <taxon>Eukaryota</taxon>
        <taxon>Fungi</taxon>
        <taxon>Dikarya</taxon>
        <taxon>Ascomycota</taxon>
        <taxon>Pezizomycotina</taxon>
        <taxon>Sordariomycetes</taxon>
        <taxon>Hypocreomycetidae</taxon>
        <taxon>Hypocreales</taxon>
        <taxon>Nectriaceae</taxon>
        <taxon>Fusarium</taxon>
    </lineage>
</organism>
<feature type="transmembrane region" description="Helical" evidence="6">
    <location>
        <begin position="370"/>
        <end position="390"/>
    </location>
</feature>
<protein>
    <recommendedName>
        <fullName evidence="11">SGNH hydrolase-type esterase domain-containing protein</fullName>
    </recommendedName>
</protein>
<feature type="transmembrane region" description="Helical" evidence="6">
    <location>
        <begin position="189"/>
        <end position="207"/>
    </location>
</feature>
<dbReference type="STRING" id="36050.A0A1B8AQB9"/>
<dbReference type="PANTHER" id="PTHR45649">
    <property type="entry name" value="AMINO-ACID PERMEASE BAT1"/>
    <property type="match status" value="1"/>
</dbReference>
<evidence type="ECO:0000256" key="4">
    <source>
        <dbReference type="ARBA" id="ARBA00022989"/>
    </source>
</evidence>
<comment type="caution">
    <text evidence="9">The sequence shown here is derived from an EMBL/GenBank/DDBJ whole genome shotgun (WGS) entry which is preliminary data.</text>
</comment>
<feature type="transmembrane region" description="Helical" evidence="6">
    <location>
        <begin position="431"/>
        <end position="451"/>
    </location>
</feature>
<feature type="transmembrane region" description="Helical" evidence="6">
    <location>
        <begin position="471"/>
        <end position="489"/>
    </location>
</feature>
<feature type="transmembrane region" description="Helical" evidence="6">
    <location>
        <begin position="396"/>
        <end position="419"/>
    </location>
</feature>
<reference evidence="9 10" key="1">
    <citation type="submission" date="2016-06" db="EMBL/GenBank/DDBJ databases">
        <title>Living apart together: crosstalk between the core and supernumerary genomes in a fungal plant pathogen.</title>
        <authorList>
            <person name="Vanheule A."/>
            <person name="Audenaert K."/>
            <person name="Warris S."/>
            <person name="Van De Geest H."/>
            <person name="Schijlen E."/>
            <person name="Hofte M."/>
            <person name="De Saeger S."/>
            <person name="Haesaert G."/>
            <person name="Waalwijk C."/>
            <person name="Van Der Lee T."/>
        </authorList>
    </citation>
    <scope>NUCLEOTIDE SEQUENCE [LARGE SCALE GENOMIC DNA]</scope>
    <source>
        <strain evidence="9 10">2516</strain>
    </source>
</reference>
<evidence type="ECO:0000259" key="8">
    <source>
        <dbReference type="Pfam" id="PF17996"/>
    </source>
</evidence>
<dbReference type="InterPro" id="IPR013830">
    <property type="entry name" value="SGNH_hydro"/>
</dbReference>
<feature type="domain" description="Carbohydrate esterase 2 N-terminal" evidence="8">
    <location>
        <begin position="535"/>
        <end position="617"/>
    </location>
</feature>
<name>A0A1B8AQB9_FUSPO</name>
<evidence type="ECO:0000256" key="2">
    <source>
        <dbReference type="ARBA" id="ARBA00022448"/>
    </source>
</evidence>
<dbReference type="Pfam" id="PF17996">
    <property type="entry name" value="CE2_N"/>
    <property type="match status" value="1"/>
</dbReference>
<keyword evidence="3 6" id="KW-0812">Transmembrane</keyword>
<dbReference type="PANTHER" id="PTHR45649:SF11">
    <property type="entry name" value="TRANSPORTER, PUTATIVE (EUROFUNG)-RELATED"/>
    <property type="match status" value="1"/>
</dbReference>
<dbReference type="Gene3D" id="1.20.1740.10">
    <property type="entry name" value="Amino acid/polyamine transporter I"/>
    <property type="match status" value="1"/>
</dbReference>
<feature type="transmembrane region" description="Helical" evidence="6">
    <location>
        <begin position="318"/>
        <end position="337"/>
    </location>
</feature>
<evidence type="ECO:0000313" key="10">
    <source>
        <dbReference type="Proteomes" id="UP000091967"/>
    </source>
</evidence>
<dbReference type="Pfam" id="PF13472">
    <property type="entry name" value="Lipase_GDSL_2"/>
    <property type="match status" value="1"/>
</dbReference>
<feature type="transmembrane region" description="Helical" evidence="6">
    <location>
        <begin position="268"/>
        <end position="291"/>
    </location>
</feature>
<feature type="transmembrane region" description="Helical" evidence="6">
    <location>
        <begin position="117"/>
        <end position="138"/>
    </location>
</feature>
<feature type="domain" description="SGNH hydrolase-type esterase" evidence="7">
    <location>
        <begin position="627"/>
        <end position="826"/>
    </location>
</feature>
<accession>A0A1B8AQB9</accession>
<dbReference type="GO" id="GO:0016020">
    <property type="term" value="C:membrane"/>
    <property type="evidence" value="ECO:0007669"/>
    <property type="project" value="UniProtKB-SubCell"/>
</dbReference>
<evidence type="ECO:0000256" key="1">
    <source>
        <dbReference type="ARBA" id="ARBA00004141"/>
    </source>
</evidence>
<keyword evidence="2" id="KW-0813">Transport</keyword>
<dbReference type="InterPro" id="IPR002293">
    <property type="entry name" value="AA/rel_permease1"/>
</dbReference>
<evidence type="ECO:0000259" key="7">
    <source>
        <dbReference type="Pfam" id="PF13472"/>
    </source>
</evidence>
<dbReference type="Proteomes" id="UP000091967">
    <property type="component" value="Unassembled WGS sequence"/>
</dbReference>